<dbReference type="GO" id="GO:0120147">
    <property type="term" value="F:formylglycine-generating oxidase activity"/>
    <property type="evidence" value="ECO:0007669"/>
    <property type="project" value="TreeGrafter"/>
</dbReference>
<dbReference type="PROSITE" id="PS51257">
    <property type="entry name" value="PROKAR_LIPOPROTEIN"/>
    <property type="match status" value="1"/>
</dbReference>
<dbReference type="SUPFAM" id="SSF56436">
    <property type="entry name" value="C-type lectin-like"/>
    <property type="match status" value="1"/>
</dbReference>
<dbReference type="Gene3D" id="3.90.1580.10">
    <property type="entry name" value="paralog of FGE (formylglycine-generating enzyme)"/>
    <property type="match status" value="1"/>
</dbReference>
<sequence length="364" mass="37954">MKRCWIVGMMCGAMAACGGTVERDVEDAPDDQSDPDAGCLPVCSGLTCGPDGCGGTCGACTTGQTCTARGQCEPLASRQRSCRDTPDERGCGMVEVPGGTFTLGDDPLATAATPAQPAITVGPFVLDAYEVTVARFRRFWEAGHPAPAGAIAYPGGASIPWTGEVRDPTLHGEGPWGTRPIDGPSPHPFHAMAAADWWTAQAFCVWDGGRLPTEAEWEFVAKAMSDGRPVPRVYPWGDEPPQGAVDTPCDLASWNECHPAMDRFQLGGGPVGTFAPTGGFYDLAGNVEEWVADGWALYTNASCWGGVPRADPLCVSSPDGGDERVTRGGHAISASTAALRAAARGVNVSSQGLSWTGFRCAATQ</sequence>
<evidence type="ECO:0000259" key="1">
    <source>
        <dbReference type="Pfam" id="PF03781"/>
    </source>
</evidence>
<evidence type="ECO:0000313" key="3">
    <source>
        <dbReference type="Proteomes" id="UP000238348"/>
    </source>
</evidence>
<dbReference type="PANTHER" id="PTHR23150">
    <property type="entry name" value="SULFATASE MODIFYING FACTOR 1, 2"/>
    <property type="match status" value="1"/>
</dbReference>
<dbReference type="AlphaFoldDB" id="A0A2L0F8M8"/>
<dbReference type="InterPro" id="IPR051043">
    <property type="entry name" value="Sulfatase_Mod_Factor_Kinase"/>
</dbReference>
<dbReference type="InterPro" id="IPR042095">
    <property type="entry name" value="SUMF_sf"/>
</dbReference>
<dbReference type="EMBL" id="CP012673">
    <property type="protein sequence ID" value="AUX47789.1"/>
    <property type="molecule type" value="Genomic_DNA"/>
</dbReference>
<protein>
    <recommendedName>
        <fullName evidence="1">Sulfatase-modifying factor enzyme-like domain-containing protein</fullName>
    </recommendedName>
</protein>
<dbReference type="Proteomes" id="UP000238348">
    <property type="component" value="Chromosome"/>
</dbReference>
<dbReference type="InterPro" id="IPR016187">
    <property type="entry name" value="CTDL_fold"/>
</dbReference>
<name>A0A2L0F8M8_SORCE</name>
<gene>
    <name evidence="2" type="ORF">SOCE26_093130</name>
</gene>
<evidence type="ECO:0000313" key="2">
    <source>
        <dbReference type="EMBL" id="AUX47789.1"/>
    </source>
</evidence>
<dbReference type="Pfam" id="PF03781">
    <property type="entry name" value="FGE-sulfatase"/>
    <property type="match status" value="1"/>
</dbReference>
<reference evidence="2 3" key="1">
    <citation type="submission" date="2015-09" db="EMBL/GenBank/DDBJ databases">
        <title>Sorangium comparison.</title>
        <authorList>
            <person name="Zaburannyi N."/>
            <person name="Bunk B."/>
            <person name="Overmann J."/>
            <person name="Mueller R."/>
        </authorList>
    </citation>
    <scope>NUCLEOTIDE SEQUENCE [LARGE SCALE GENOMIC DNA]</scope>
    <source>
        <strain evidence="2 3">So ce26</strain>
    </source>
</reference>
<dbReference type="InterPro" id="IPR005532">
    <property type="entry name" value="SUMF_dom"/>
</dbReference>
<dbReference type="PANTHER" id="PTHR23150:SF19">
    <property type="entry name" value="FORMYLGLYCINE-GENERATING ENZYME"/>
    <property type="match status" value="1"/>
</dbReference>
<proteinExistence type="predicted"/>
<accession>A0A2L0F8M8</accession>
<organism evidence="2 3">
    <name type="scientific">Sorangium cellulosum</name>
    <name type="common">Polyangium cellulosum</name>
    <dbReference type="NCBI Taxonomy" id="56"/>
    <lineage>
        <taxon>Bacteria</taxon>
        <taxon>Pseudomonadati</taxon>
        <taxon>Myxococcota</taxon>
        <taxon>Polyangia</taxon>
        <taxon>Polyangiales</taxon>
        <taxon>Polyangiaceae</taxon>
        <taxon>Sorangium</taxon>
    </lineage>
</organism>
<feature type="domain" description="Sulfatase-modifying factor enzyme-like" evidence="1">
    <location>
        <begin position="92"/>
        <end position="361"/>
    </location>
</feature>